<evidence type="ECO:0000313" key="1">
    <source>
        <dbReference type="EnsemblMetazoa" id="GMOY001281-PA"/>
    </source>
</evidence>
<sequence length="150" mass="16961">MRPEVYDVTTVSTQCQVMLAFATTACTKKSNDYVIMLKNHERALHVNAAGKVTAADMSLARKSTNLIHLFSTKIYNTEALFILTLTLSITSELFNTNSKNKLNPIGDIFSETFKIALFVKEVGRYLCFRRGKLVGLLNQTNLFYSYINFN</sequence>
<dbReference type="VEuPathDB" id="VectorBase:GMOY001281"/>
<protein>
    <submittedName>
        <fullName evidence="1">Uncharacterized protein</fullName>
    </submittedName>
</protein>
<name>A0A1B0FCK1_GLOMM</name>
<evidence type="ECO:0000313" key="2">
    <source>
        <dbReference type="Proteomes" id="UP000092444"/>
    </source>
</evidence>
<dbReference type="EnsemblMetazoa" id="GMOY001281-RA">
    <property type="protein sequence ID" value="GMOY001281-PA"/>
    <property type="gene ID" value="GMOY001281"/>
</dbReference>
<accession>A0A1B0FCK1</accession>
<dbReference type="PROSITE" id="PS51257">
    <property type="entry name" value="PROKAR_LIPOPROTEIN"/>
    <property type="match status" value="1"/>
</dbReference>
<dbReference type="EMBL" id="CCAG010020980">
    <property type="status" value="NOT_ANNOTATED_CDS"/>
    <property type="molecule type" value="Genomic_DNA"/>
</dbReference>
<proteinExistence type="predicted"/>
<organism evidence="1 2">
    <name type="scientific">Glossina morsitans morsitans</name>
    <name type="common">Savannah tsetse fly</name>
    <dbReference type="NCBI Taxonomy" id="37546"/>
    <lineage>
        <taxon>Eukaryota</taxon>
        <taxon>Metazoa</taxon>
        <taxon>Ecdysozoa</taxon>
        <taxon>Arthropoda</taxon>
        <taxon>Hexapoda</taxon>
        <taxon>Insecta</taxon>
        <taxon>Pterygota</taxon>
        <taxon>Neoptera</taxon>
        <taxon>Endopterygota</taxon>
        <taxon>Diptera</taxon>
        <taxon>Brachycera</taxon>
        <taxon>Muscomorpha</taxon>
        <taxon>Hippoboscoidea</taxon>
        <taxon>Glossinidae</taxon>
        <taxon>Glossina</taxon>
    </lineage>
</organism>
<dbReference type="AlphaFoldDB" id="A0A1B0FCK1"/>
<keyword evidence="2" id="KW-1185">Reference proteome</keyword>
<dbReference type="Proteomes" id="UP000092444">
    <property type="component" value="Unassembled WGS sequence"/>
</dbReference>
<reference evidence="1" key="1">
    <citation type="submission" date="2020-05" db="UniProtKB">
        <authorList>
            <consortium name="EnsemblMetazoa"/>
        </authorList>
    </citation>
    <scope>IDENTIFICATION</scope>
    <source>
        <strain evidence="1">Yale</strain>
    </source>
</reference>